<name>C6WHN4_ACTMD</name>
<organism evidence="1 2">
    <name type="scientific">Actinosynnema mirum (strain ATCC 29888 / DSM 43827 / JCM 3225 / NBRC 14064 / NCIMB 13271 / NRRL B-12336 / IMRU 3971 / 101)</name>
    <dbReference type="NCBI Taxonomy" id="446462"/>
    <lineage>
        <taxon>Bacteria</taxon>
        <taxon>Bacillati</taxon>
        <taxon>Actinomycetota</taxon>
        <taxon>Actinomycetes</taxon>
        <taxon>Pseudonocardiales</taxon>
        <taxon>Pseudonocardiaceae</taxon>
        <taxon>Actinosynnema</taxon>
    </lineage>
</organism>
<dbReference type="KEGG" id="ami:Amir_6176"/>
<keyword evidence="2" id="KW-1185">Reference proteome</keyword>
<gene>
    <name evidence="1" type="ordered locus">Amir_6176</name>
</gene>
<dbReference type="EMBL" id="CP001630">
    <property type="protein sequence ID" value="ACU39983.1"/>
    <property type="molecule type" value="Genomic_DNA"/>
</dbReference>
<accession>C6WHN4</accession>
<dbReference type="AlphaFoldDB" id="C6WHN4"/>
<protein>
    <submittedName>
        <fullName evidence="1">Uncharacterized protein</fullName>
    </submittedName>
</protein>
<dbReference type="Proteomes" id="UP000002213">
    <property type="component" value="Chromosome"/>
</dbReference>
<reference evidence="1 2" key="1">
    <citation type="journal article" date="2009" name="Stand. Genomic Sci.">
        <title>Complete genome sequence of Actinosynnema mirum type strain (101).</title>
        <authorList>
            <person name="Land M."/>
            <person name="Lapidus A."/>
            <person name="Mayilraj S."/>
            <person name="Chen F."/>
            <person name="Copeland A."/>
            <person name="Del Rio T.G."/>
            <person name="Nolan M."/>
            <person name="Lucas S."/>
            <person name="Tice H."/>
            <person name="Cheng J.F."/>
            <person name="Chertkov O."/>
            <person name="Bruce D."/>
            <person name="Goodwin L."/>
            <person name="Pitluck S."/>
            <person name="Rohde M."/>
            <person name="Goker M."/>
            <person name="Pati A."/>
            <person name="Ivanova N."/>
            <person name="Mavromatis K."/>
            <person name="Chen A."/>
            <person name="Palaniappan K."/>
            <person name="Hauser L."/>
            <person name="Chang Y.J."/>
            <person name="Jeffries C.C."/>
            <person name="Brettin T."/>
            <person name="Detter J.C."/>
            <person name="Han C."/>
            <person name="Chain P."/>
            <person name="Tindall B.J."/>
            <person name="Bristow J."/>
            <person name="Eisen J.A."/>
            <person name="Markowitz V."/>
            <person name="Hugenholtz P."/>
            <person name="Kyrpides N.C."/>
            <person name="Klenk H.P."/>
        </authorList>
    </citation>
    <scope>NUCLEOTIDE SEQUENCE [LARGE SCALE GENOMIC DNA]</scope>
    <source>
        <strain evidence="2">ATCC 29888 / DSM 43827 / JCM 3225 / NBRC 14064 / NCIMB 13271 / NRRL B-12336 / IMRU 3971 / 101</strain>
    </source>
</reference>
<sequence length="31" mass="3859">MRKISMKARPVIRLERSNQPNFYYWYNGDQP</sequence>
<evidence type="ECO:0000313" key="1">
    <source>
        <dbReference type="EMBL" id="ACU39983.1"/>
    </source>
</evidence>
<proteinExistence type="predicted"/>
<dbReference type="HOGENOM" id="CLU_3394705_0_0_11"/>
<evidence type="ECO:0000313" key="2">
    <source>
        <dbReference type="Proteomes" id="UP000002213"/>
    </source>
</evidence>